<dbReference type="Proteomes" id="UP001207626">
    <property type="component" value="Unassembled WGS sequence"/>
</dbReference>
<name>A0ABT4DP44_9BACL</name>
<sequence>MALNIELNIPLDLRELLGRSVLCSPAAAYIPFSLANIADIDSYQLGYRIDGLNDWTLPDLPDAEGE</sequence>
<organism evidence="1 2">
    <name type="scientific">Paenibacillus apiarius</name>
    <dbReference type="NCBI Taxonomy" id="46240"/>
    <lineage>
        <taxon>Bacteria</taxon>
        <taxon>Bacillati</taxon>
        <taxon>Bacillota</taxon>
        <taxon>Bacilli</taxon>
        <taxon>Bacillales</taxon>
        <taxon>Paenibacillaceae</taxon>
        <taxon>Paenibacillus</taxon>
    </lineage>
</organism>
<dbReference type="RefSeq" id="WP_087433238.1">
    <property type="nucleotide sequence ID" value="NZ_JAMDLV010000030.1"/>
</dbReference>
<protein>
    <submittedName>
        <fullName evidence="1">Uncharacterized protein</fullName>
    </submittedName>
</protein>
<reference evidence="1 2" key="1">
    <citation type="submission" date="2022-05" db="EMBL/GenBank/DDBJ databases">
        <title>Genome Sequencing of Bee-Associated Microbes.</title>
        <authorList>
            <person name="Dunlap C."/>
        </authorList>
    </citation>
    <scope>NUCLEOTIDE SEQUENCE [LARGE SCALE GENOMIC DNA]</scope>
    <source>
        <strain evidence="1 2">NRRL NRS-1438</strain>
    </source>
</reference>
<evidence type="ECO:0000313" key="2">
    <source>
        <dbReference type="Proteomes" id="UP001207626"/>
    </source>
</evidence>
<accession>A0ABT4DP44</accession>
<gene>
    <name evidence="1" type="ORF">M5X09_05455</name>
</gene>
<comment type="caution">
    <text evidence="1">The sequence shown here is derived from an EMBL/GenBank/DDBJ whole genome shotgun (WGS) entry which is preliminary data.</text>
</comment>
<proteinExistence type="predicted"/>
<evidence type="ECO:0000313" key="1">
    <source>
        <dbReference type="EMBL" id="MCY9519128.1"/>
    </source>
</evidence>
<keyword evidence="2" id="KW-1185">Reference proteome</keyword>
<dbReference type="EMBL" id="JAMDLW010000005">
    <property type="protein sequence ID" value="MCY9519128.1"/>
    <property type="molecule type" value="Genomic_DNA"/>
</dbReference>